<reference evidence="1" key="2">
    <citation type="journal article" date="2015" name="Fish Shellfish Immunol.">
        <title>Early steps in the European eel (Anguilla anguilla)-Vibrio vulnificus interaction in the gills: Role of the RtxA13 toxin.</title>
        <authorList>
            <person name="Callol A."/>
            <person name="Pajuelo D."/>
            <person name="Ebbesson L."/>
            <person name="Teles M."/>
            <person name="MacKenzie S."/>
            <person name="Amaro C."/>
        </authorList>
    </citation>
    <scope>NUCLEOTIDE SEQUENCE</scope>
</reference>
<protein>
    <submittedName>
        <fullName evidence="1">Uncharacterized protein</fullName>
    </submittedName>
</protein>
<accession>A0A0E9Q590</accession>
<organism evidence="1">
    <name type="scientific">Anguilla anguilla</name>
    <name type="common">European freshwater eel</name>
    <name type="synonym">Muraena anguilla</name>
    <dbReference type="NCBI Taxonomy" id="7936"/>
    <lineage>
        <taxon>Eukaryota</taxon>
        <taxon>Metazoa</taxon>
        <taxon>Chordata</taxon>
        <taxon>Craniata</taxon>
        <taxon>Vertebrata</taxon>
        <taxon>Euteleostomi</taxon>
        <taxon>Actinopterygii</taxon>
        <taxon>Neopterygii</taxon>
        <taxon>Teleostei</taxon>
        <taxon>Anguilliformes</taxon>
        <taxon>Anguillidae</taxon>
        <taxon>Anguilla</taxon>
    </lineage>
</organism>
<proteinExistence type="predicted"/>
<dbReference type="AlphaFoldDB" id="A0A0E9Q590"/>
<sequence length="19" mass="2202">MPCLRAETVRPVFPVLLIF</sequence>
<reference evidence="1" key="1">
    <citation type="submission" date="2014-11" db="EMBL/GenBank/DDBJ databases">
        <authorList>
            <person name="Amaro Gonzalez C."/>
        </authorList>
    </citation>
    <scope>NUCLEOTIDE SEQUENCE</scope>
</reference>
<dbReference type="EMBL" id="GBXM01096678">
    <property type="protein sequence ID" value="JAH11899.1"/>
    <property type="molecule type" value="Transcribed_RNA"/>
</dbReference>
<name>A0A0E9Q590_ANGAN</name>
<evidence type="ECO:0000313" key="1">
    <source>
        <dbReference type="EMBL" id="JAH11899.1"/>
    </source>
</evidence>